<dbReference type="Proteomes" id="UP001408356">
    <property type="component" value="Unassembled WGS sequence"/>
</dbReference>
<keyword evidence="3" id="KW-1185">Reference proteome</keyword>
<proteinExistence type="predicted"/>
<organism evidence="2 3">
    <name type="scientific">Seiridium unicorne</name>
    <dbReference type="NCBI Taxonomy" id="138068"/>
    <lineage>
        <taxon>Eukaryota</taxon>
        <taxon>Fungi</taxon>
        <taxon>Dikarya</taxon>
        <taxon>Ascomycota</taxon>
        <taxon>Pezizomycotina</taxon>
        <taxon>Sordariomycetes</taxon>
        <taxon>Xylariomycetidae</taxon>
        <taxon>Amphisphaeriales</taxon>
        <taxon>Sporocadaceae</taxon>
        <taxon>Seiridium</taxon>
    </lineage>
</organism>
<evidence type="ECO:0000256" key="1">
    <source>
        <dbReference type="SAM" id="MobiDB-lite"/>
    </source>
</evidence>
<accession>A0ABR2UJ86</accession>
<dbReference type="EMBL" id="JARVKF010000423">
    <property type="protein sequence ID" value="KAK9414694.1"/>
    <property type="molecule type" value="Genomic_DNA"/>
</dbReference>
<protein>
    <submittedName>
        <fullName evidence="2">Transcription factor domain-containing protein</fullName>
    </submittedName>
</protein>
<gene>
    <name evidence="2" type="ORF">SUNI508_10977</name>
</gene>
<name>A0ABR2UJ86_9PEZI</name>
<comment type="caution">
    <text evidence="2">The sequence shown here is derived from an EMBL/GenBank/DDBJ whole genome shotgun (WGS) entry which is preliminary data.</text>
</comment>
<sequence>MLFKDTQSKVWWESWHCQEAARLVDRRSRATVKGQFAASVEKKYEAVKAMIEGQLSAGAYNFPVLLNPAQVTITFSTQLPDIGYLQLLDEFIDHYVPAQNTSYEVPLQWLQSITSMICEPRAPTLAISTHGLGWARHVDHRNRCIENGLENYVAAVGDLQKDISSTSIEQILSTISFVTLFELYDFGSEFSRGWVTHLNGIQEDFQNFGPHCSCERFQKSQADMAYGSWVDGAAWINQEKSLFQRFIELAAEATGLIEHGRALETARLGDIEDLPFDKAADHLMSRLLGSLLFTTDADQMFRASQMRIRLRGYAKKSSCSFGMDFDRLQAARLLHIYWTVLLELYMDLLENAVLRSRLGTPSLPGGTAADSSNMVEPLPEVAMRE</sequence>
<reference evidence="2 3" key="1">
    <citation type="journal article" date="2024" name="J. Plant Pathol.">
        <title>Sequence and assembly of the genome of Seiridium unicorne, isolate CBS 538.82, causal agent of cypress canker disease.</title>
        <authorList>
            <person name="Scali E."/>
            <person name="Rocca G.D."/>
            <person name="Danti R."/>
            <person name="Garbelotto M."/>
            <person name="Barberini S."/>
            <person name="Baroncelli R."/>
            <person name="Emiliani G."/>
        </authorList>
    </citation>
    <scope>NUCLEOTIDE SEQUENCE [LARGE SCALE GENOMIC DNA]</scope>
    <source>
        <strain evidence="2 3">BM-138-508</strain>
    </source>
</reference>
<evidence type="ECO:0000313" key="2">
    <source>
        <dbReference type="EMBL" id="KAK9414694.1"/>
    </source>
</evidence>
<feature type="region of interest" description="Disordered" evidence="1">
    <location>
        <begin position="365"/>
        <end position="385"/>
    </location>
</feature>
<evidence type="ECO:0000313" key="3">
    <source>
        <dbReference type="Proteomes" id="UP001408356"/>
    </source>
</evidence>